<dbReference type="KEGG" id="nlo:107218885"/>
<dbReference type="InterPro" id="IPR018114">
    <property type="entry name" value="TRYPSIN_HIS"/>
</dbReference>
<dbReference type="PANTHER" id="PTHR24252:SF7">
    <property type="entry name" value="HYALIN"/>
    <property type="match status" value="1"/>
</dbReference>
<dbReference type="InParanoid" id="A0A6J0BDH5"/>
<keyword evidence="2" id="KW-0732">Signal</keyword>
<dbReference type="RefSeq" id="XP_015512401.2">
    <property type="nucleotide sequence ID" value="XM_015656915.2"/>
</dbReference>
<reference evidence="5" key="1">
    <citation type="submission" date="2025-08" db="UniProtKB">
        <authorList>
            <consortium name="RefSeq"/>
        </authorList>
    </citation>
    <scope>IDENTIFICATION</scope>
    <source>
        <tissue evidence="5">Thorax and Abdomen</tissue>
    </source>
</reference>
<dbReference type="InterPro" id="IPR043504">
    <property type="entry name" value="Peptidase_S1_PA_chymotrypsin"/>
</dbReference>
<feature type="domain" description="Peptidase S1" evidence="3">
    <location>
        <begin position="69"/>
        <end position="336"/>
    </location>
</feature>
<dbReference type="FunCoup" id="A0A6J0BDH5">
    <property type="interactions" value="48"/>
</dbReference>
<dbReference type="InterPro" id="IPR009003">
    <property type="entry name" value="Peptidase_S1_PA"/>
</dbReference>
<keyword evidence="1" id="KW-1015">Disulfide bond</keyword>
<accession>A0A6J0BDH5</accession>
<dbReference type="PROSITE" id="PS50240">
    <property type="entry name" value="TRYPSIN_DOM"/>
    <property type="match status" value="1"/>
</dbReference>
<dbReference type="PANTHER" id="PTHR24252">
    <property type="entry name" value="ACROSIN-RELATED"/>
    <property type="match status" value="1"/>
</dbReference>
<evidence type="ECO:0000256" key="2">
    <source>
        <dbReference type="SAM" id="SignalP"/>
    </source>
</evidence>
<evidence type="ECO:0000313" key="4">
    <source>
        <dbReference type="Proteomes" id="UP000829291"/>
    </source>
</evidence>
<feature type="signal peptide" evidence="2">
    <location>
        <begin position="1"/>
        <end position="24"/>
    </location>
</feature>
<dbReference type="GO" id="GO:0004252">
    <property type="term" value="F:serine-type endopeptidase activity"/>
    <property type="evidence" value="ECO:0007669"/>
    <property type="project" value="InterPro"/>
</dbReference>
<dbReference type="GO" id="GO:0006508">
    <property type="term" value="P:proteolysis"/>
    <property type="evidence" value="ECO:0007669"/>
    <property type="project" value="UniProtKB-KW"/>
</dbReference>
<evidence type="ECO:0000256" key="1">
    <source>
        <dbReference type="ARBA" id="ARBA00023157"/>
    </source>
</evidence>
<dbReference type="OrthoDB" id="6339452at2759"/>
<evidence type="ECO:0000259" key="3">
    <source>
        <dbReference type="PROSITE" id="PS50240"/>
    </source>
</evidence>
<dbReference type="SUPFAM" id="SSF50494">
    <property type="entry name" value="Trypsin-like serine proteases"/>
    <property type="match status" value="1"/>
</dbReference>
<dbReference type="GeneID" id="107218885"/>
<dbReference type="PRINTS" id="PR00722">
    <property type="entry name" value="CHYMOTRYPSIN"/>
</dbReference>
<keyword evidence="4" id="KW-1185">Reference proteome</keyword>
<dbReference type="AlphaFoldDB" id="A0A6J0BDH5"/>
<organism evidence="5">
    <name type="scientific">Neodiprion lecontei</name>
    <name type="common">Redheaded pine sawfly</name>
    <dbReference type="NCBI Taxonomy" id="441921"/>
    <lineage>
        <taxon>Eukaryota</taxon>
        <taxon>Metazoa</taxon>
        <taxon>Ecdysozoa</taxon>
        <taxon>Arthropoda</taxon>
        <taxon>Hexapoda</taxon>
        <taxon>Insecta</taxon>
        <taxon>Pterygota</taxon>
        <taxon>Neoptera</taxon>
        <taxon>Endopterygota</taxon>
        <taxon>Hymenoptera</taxon>
        <taxon>Tenthredinoidea</taxon>
        <taxon>Diprionidae</taxon>
        <taxon>Diprioninae</taxon>
        <taxon>Neodiprion</taxon>
    </lineage>
</organism>
<dbReference type="InterPro" id="IPR001254">
    <property type="entry name" value="Trypsin_dom"/>
</dbReference>
<feature type="chain" id="PRO_5046452067" evidence="2">
    <location>
        <begin position="25"/>
        <end position="337"/>
    </location>
</feature>
<dbReference type="Pfam" id="PF00089">
    <property type="entry name" value="Trypsin"/>
    <property type="match status" value="2"/>
</dbReference>
<dbReference type="PROSITE" id="PS00134">
    <property type="entry name" value="TRYPSIN_HIS"/>
    <property type="match status" value="1"/>
</dbReference>
<dbReference type="CDD" id="cd00190">
    <property type="entry name" value="Tryp_SPc"/>
    <property type="match status" value="1"/>
</dbReference>
<name>A0A6J0BDH5_NEOLC</name>
<sequence length="337" mass="36997">MRLFLKRTAFLIPLLVVRYSQVFGVGDKSREKCKEYASFVYADEEVPVLRINAGKSSVSRCGIVEVPLIIGGSKAVRKEFPHMALIGFGNSTISWQCGGSLISESFVLTAAHCLESPNTGPATKVRAGLTNQKNPEDGMQERNIAERIKHPKYQLPARYHDVGLIKVNDPFDLNAEIRPACLHTENDIPGTKGIATGFGKQAFERENGSDDLMKVQLTYVPENDCRKTFKVDIGGRQLPDGLIPSLICAGELGGGKDTCQVIGGFEMKSFSAFPYRLPISLQGDSGGPLQRVLNNPYCMYSIVGVTSFGKFCGFKNSPAIYSRVASYIDWIESNVWP</sequence>
<keyword evidence="5" id="KW-0645">Protease</keyword>
<keyword evidence="5" id="KW-0378">Hydrolase</keyword>
<proteinExistence type="predicted"/>
<gene>
    <name evidence="5" type="primary">LOC107218885</name>
</gene>
<dbReference type="Proteomes" id="UP000829291">
    <property type="component" value="Chromosome 6"/>
</dbReference>
<dbReference type="Gene3D" id="2.40.10.10">
    <property type="entry name" value="Trypsin-like serine proteases"/>
    <property type="match status" value="1"/>
</dbReference>
<evidence type="ECO:0000313" key="5">
    <source>
        <dbReference type="RefSeq" id="XP_015512401.2"/>
    </source>
</evidence>
<dbReference type="SMART" id="SM00020">
    <property type="entry name" value="Tryp_SPc"/>
    <property type="match status" value="1"/>
</dbReference>
<protein>
    <submittedName>
        <fullName evidence="5">Serine protease snake isoform X1</fullName>
    </submittedName>
</protein>
<dbReference type="InterPro" id="IPR001314">
    <property type="entry name" value="Peptidase_S1A"/>
</dbReference>